<proteinExistence type="predicted"/>
<evidence type="ECO:0000256" key="1">
    <source>
        <dbReference type="ARBA" id="ARBA00022450"/>
    </source>
</evidence>
<sequence>MEAIYSGVKLSAPVVQYRDYAWRTSKVFYEEQLIKWKEKLNNREFQLLPTDRPRAAKRTCSGSSFTKIVPPYLQQCLRDLQKETSCTEFCILVAIYKFLIFKTTGIAEFPIGFPSSMRDMLFQKTVGCFINTIPLLGEVYSSATIIEYLASVSSAISEARNSHIPFDVLVSELNLERDDGVTPLFQVMLVADKVQKPLKESGITFLELPTRFSKYEQIWYFRYDGESLRIIVEYNCRLFLENTIVDLVNRFLYILQEFGRSSSALRLNEVTLTTKSEVNAILRKKAAHVCDIPPIVVPQMMQENLFTQSTILSCGQNMSYAKLDKRSSQLALQIANMYCIHYGELPSRDRCGAVFMDRSLDLLVVVFAIWKCGLQVVPFSLDWPVRRALETMRMFKNPILVTTGFEEVARSTANNLYPVFQTFNYNTSHVITRNLIDVSDLAYITCTSGTTGIPKLVCTEFSGHCNLVVGYTKNFNINHTSCIYQVVNYGFDIFFADLSKTLANGASMILASELIPKIDEMQDVTNAYIMPAYLSSLSFSDIKRMNFLESVQFGGEAIQTNALEHLLQTDIHLYQEHGVTEQTVFTTANRMKQCTPISEIGKPYSNLYLLTRDSDGQILPEKYQGVCYVTGLGITRGYYGMPALNCATISYGLFGKEFKTGDIAKYQHGRLHFVGRADLQVKIRGKVVDLNE</sequence>
<keyword evidence="2" id="KW-0597">Phosphoprotein</keyword>
<dbReference type="EMBL" id="UYYB01006624">
    <property type="protein sequence ID" value="VDM67814.1"/>
    <property type="molecule type" value="Genomic_DNA"/>
</dbReference>
<keyword evidence="1" id="KW-0596">Phosphopantetheine</keyword>
<reference evidence="5 6" key="1">
    <citation type="submission" date="2018-11" db="EMBL/GenBank/DDBJ databases">
        <authorList>
            <consortium name="Pathogen Informatics"/>
        </authorList>
    </citation>
    <scope>NUCLEOTIDE SEQUENCE [LARGE SCALE GENOMIC DNA]</scope>
</reference>
<dbReference type="Gene3D" id="3.30.559.30">
    <property type="entry name" value="Nonribosomal peptide synthetase, condensation domain"/>
    <property type="match status" value="1"/>
</dbReference>
<evidence type="ECO:0000256" key="2">
    <source>
        <dbReference type="ARBA" id="ARBA00022553"/>
    </source>
</evidence>
<feature type="domain" description="AMP-dependent synthetase/ligase" evidence="3">
    <location>
        <begin position="315"/>
        <end position="639"/>
    </location>
</feature>
<dbReference type="Pfam" id="PF00501">
    <property type="entry name" value="AMP-binding"/>
    <property type="match status" value="1"/>
</dbReference>
<dbReference type="GO" id="GO:0044550">
    <property type="term" value="P:secondary metabolite biosynthetic process"/>
    <property type="evidence" value="ECO:0007669"/>
    <property type="project" value="TreeGrafter"/>
</dbReference>
<dbReference type="InterPro" id="IPR020845">
    <property type="entry name" value="AMP-binding_CS"/>
</dbReference>
<gene>
    <name evidence="5" type="ORF">SVUK_LOCUS2812</name>
</gene>
<name>A0A3P7IQG3_STRVU</name>
<evidence type="ECO:0000313" key="6">
    <source>
        <dbReference type="Proteomes" id="UP000270094"/>
    </source>
</evidence>
<evidence type="ECO:0000313" key="5">
    <source>
        <dbReference type="EMBL" id="VDM67814.1"/>
    </source>
</evidence>
<dbReference type="GO" id="GO:0003824">
    <property type="term" value="F:catalytic activity"/>
    <property type="evidence" value="ECO:0007669"/>
    <property type="project" value="InterPro"/>
</dbReference>
<dbReference type="SUPFAM" id="SSF52777">
    <property type="entry name" value="CoA-dependent acyltransferases"/>
    <property type="match status" value="1"/>
</dbReference>
<feature type="non-terminal residue" evidence="5">
    <location>
        <position position="692"/>
    </location>
</feature>
<dbReference type="Proteomes" id="UP000270094">
    <property type="component" value="Unassembled WGS sequence"/>
</dbReference>
<feature type="domain" description="Condensation" evidence="4">
    <location>
        <begin position="4"/>
        <end position="279"/>
    </location>
</feature>
<dbReference type="InterPro" id="IPR000873">
    <property type="entry name" value="AMP-dep_synth/lig_dom"/>
</dbReference>
<evidence type="ECO:0008006" key="7">
    <source>
        <dbReference type="Google" id="ProtNLM"/>
    </source>
</evidence>
<dbReference type="GO" id="GO:0031177">
    <property type="term" value="F:phosphopantetheine binding"/>
    <property type="evidence" value="ECO:0007669"/>
    <property type="project" value="TreeGrafter"/>
</dbReference>
<evidence type="ECO:0000259" key="3">
    <source>
        <dbReference type="Pfam" id="PF00501"/>
    </source>
</evidence>
<dbReference type="SUPFAM" id="SSF56801">
    <property type="entry name" value="Acetyl-CoA synthetase-like"/>
    <property type="match status" value="1"/>
</dbReference>
<dbReference type="Gene3D" id="3.40.50.12780">
    <property type="entry name" value="N-terminal domain of ligase-like"/>
    <property type="match status" value="1"/>
</dbReference>
<accession>A0A3P7IQG3</accession>
<protein>
    <recommendedName>
        <fullName evidence="7">AMP-dependent synthetase/ligase domain-containing protein</fullName>
    </recommendedName>
</protein>
<dbReference type="AlphaFoldDB" id="A0A3P7IQG3"/>
<organism evidence="5 6">
    <name type="scientific">Strongylus vulgaris</name>
    <name type="common">Blood worm</name>
    <dbReference type="NCBI Taxonomy" id="40348"/>
    <lineage>
        <taxon>Eukaryota</taxon>
        <taxon>Metazoa</taxon>
        <taxon>Ecdysozoa</taxon>
        <taxon>Nematoda</taxon>
        <taxon>Chromadorea</taxon>
        <taxon>Rhabditida</taxon>
        <taxon>Rhabditina</taxon>
        <taxon>Rhabditomorpha</taxon>
        <taxon>Strongyloidea</taxon>
        <taxon>Strongylidae</taxon>
        <taxon>Strongylus</taxon>
    </lineage>
</organism>
<dbReference type="OrthoDB" id="416786at2759"/>
<dbReference type="PROSITE" id="PS00455">
    <property type="entry name" value="AMP_BINDING"/>
    <property type="match status" value="1"/>
</dbReference>
<dbReference type="GO" id="GO:0005737">
    <property type="term" value="C:cytoplasm"/>
    <property type="evidence" value="ECO:0007669"/>
    <property type="project" value="TreeGrafter"/>
</dbReference>
<dbReference type="GO" id="GO:0043041">
    <property type="term" value="P:amino acid activation for nonribosomal peptide biosynthetic process"/>
    <property type="evidence" value="ECO:0007669"/>
    <property type="project" value="TreeGrafter"/>
</dbReference>
<keyword evidence="6" id="KW-1185">Reference proteome</keyword>
<evidence type="ECO:0000259" key="4">
    <source>
        <dbReference type="Pfam" id="PF00668"/>
    </source>
</evidence>
<dbReference type="PANTHER" id="PTHR45527">
    <property type="entry name" value="NONRIBOSOMAL PEPTIDE SYNTHETASE"/>
    <property type="match status" value="1"/>
</dbReference>
<dbReference type="InterPro" id="IPR042099">
    <property type="entry name" value="ANL_N_sf"/>
</dbReference>
<dbReference type="Pfam" id="PF00668">
    <property type="entry name" value="Condensation"/>
    <property type="match status" value="1"/>
</dbReference>
<dbReference type="InterPro" id="IPR001242">
    <property type="entry name" value="Condensation_dom"/>
</dbReference>
<dbReference type="PANTHER" id="PTHR45527:SF1">
    <property type="entry name" value="FATTY ACID SYNTHASE"/>
    <property type="match status" value="1"/>
</dbReference>